<dbReference type="AlphaFoldDB" id="A0A820J275"/>
<evidence type="ECO:0000313" key="2">
    <source>
        <dbReference type="Proteomes" id="UP000663836"/>
    </source>
</evidence>
<evidence type="ECO:0000313" key="1">
    <source>
        <dbReference type="EMBL" id="CAF4317942.1"/>
    </source>
</evidence>
<reference evidence="1" key="1">
    <citation type="submission" date="2021-02" db="EMBL/GenBank/DDBJ databases">
        <authorList>
            <person name="Nowell W R."/>
        </authorList>
    </citation>
    <scope>NUCLEOTIDE SEQUENCE</scope>
</reference>
<organism evidence="1 2">
    <name type="scientific">Rotaria sordida</name>
    <dbReference type="NCBI Taxonomy" id="392033"/>
    <lineage>
        <taxon>Eukaryota</taxon>
        <taxon>Metazoa</taxon>
        <taxon>Spiralia</taxon>
        <taxon>Gnathifera</taxon>
        <taxon>Rotifera</taxon>
        <taxon>Eurotatoria</taxon>
        <taxon>Bdelloidea</taxon>
        <taxon>Philodinida</taxon>
        <taxon>Philodinidae</taxon>
        <taxon>Rotaria</taxon>
    </lineage>
</organism>
<accession>A0A820J275</accession>
<dbReference type="EMBL" id="CAJOBD010040704">
    <property type="protein sequence ID" value="CAF4317942.1"/>
    <property type="molecule type" value="Genomic_DNA"/>
</dbReference>
<sequence>MEPTLCFLLCETPIIYIQNTICRCSGAGVMDHNRQQDELCTISCRKPGDTRVKTVNTCGGRETYSVYAEEKFYIQHAHLFNFRIQFTSCEFWNKPRYYNVLQVKIDKSSIKTPLNKLERCAAACLDRNTTTKSIGKRNM</sequence>
<protein>
    <submittedName>
        <fullName evidence="1">Uncharacterized protein</fullName>
    </submittedName>
</protein>
<name>A0A820J275_9BILA</name>
<comment type="caution">
    <text evidence="1">The sequence shown here is derived from an EMBL/GenBank/DDBJ whole genome shotgun (WGS) entry which is preliminary data.</text>
</comment>
<proteinExistence type="predicted"/>
<dbReference type="Proteomes" id="UP000663836">
    <property type="component" value="Unassembled WGS sequence"/>
</dbReference>
<gene>
    <name evidence="1" type="ORF">JBS370_LOCUS40923</name>
</gene>